<keyword evidence="2" id="KW-1185">Reference proteome</keyword>
<dbReference type="Gene3D" id="2.40.70.10">
    <property type="entry name" value="Acid Proteases"/>
    <property type="match status" value="1"/>
</dbReference>
<comment type="caution">
    <text evidence="1">The sequence shown here is derived from an EMBL/GenBank/DDBJ whole genome shotgun (WGS) entry which is preliminary data.</text>
</comment>
<dbReference type="AlphaFoldDB" id="A0AA47N1I9"/>
<organism evidence="1 2">
    <name type="scientific">Merluccius polli</name>
    <name type="common">Benguela hake</name>
    <name type="synonym">Merluccius cadenati</name>
    <dbReference type="NCBI Taxonomy" id="89951"/>
    <lineage>
        <taxon>Eukaryota</taxon>
        <taxon>Metazoa</taxon>
        <taxon>Chordata</taxon>
        <taxon>Craniata</taxon>
        <taxon>Vertebrata</taxon>
        <taxon>Euteleostomi</taxon>
        <taxon>Actinopterygii</taxon>
        <taxon>Neopterygii</taxon>
        <taxon>Teleostei</taxon>
        <taxon>Neoteleostei</taxon>
        <taxon>Acanthomorphata</taxon>
        <taxon>Zeiogadaria</taxon>
        <taxon>Gadariae</taxon>
        <taxon>Gadiformes</taxon>
        <taxon>Gadoidei</taxon>
        <taxon>Merlucciidae</taxon>
        <taxon>Merluccius</taxon>
    </lineage>
</organism>
<sequence length="322" mass="36192">MGCYKPGHWKRECQQCRPRINTHPQPQLAQARPEHEQSGASLNFSKLFHAPVKVNGRAQLQGLLDTGSMACTISEEAEQRLLSDSSLCSTARTQQQELPQRIILVGCGGVQVSPKCSLYGVKCMVPALVVAGQKDYIIVGTNMLKYVLHQLKNENNYWTLISCNTQGSPDGEQFLEMMASLTRWRGEDVPEKVGTVKLAQAVTLLPKQEYLLWGKLPSNVPKSPGSTVIVEPTTSRCVPRGIMVGRVVTPLWVDGWTPMKITNISDKPLTLRKNSKLADVSPWKRQVRKEWQVKEGQVEGLRRTLMQPWKRQERQVELQGVR</sequence>
<proteinExistence type="predicted"/>
<dbReference type="InterPro" id="IPR021109">
    <property type="entry name" value="Peptidase_aspartic_dom_sf"/>
</dbReference>
<dbReference type="EMBL" id="JAOPHQ010001447">
    <property type="protein sequence ID" value="KAK0150688.1"/>
    <property type="molecule type" value="Genomic_DNA"/>
</dbReference>
<evidence type="ECO:0000313" key="2">
    <source>
        <dbReference type="Proteomes" id="UP001174136"/>
    </source>
</evidence>
<accession>A0AA47N1I9</accession>
<protein>
    <submittedName>
        <fullName evidence="1">Uncharacterized protein</fullName>
    </submittedName>
</protein>
<reference evidence="1" key="1">
    <citation type="journal article" date="2023" name="Front. Mar. Sci.">
        <title>A new Merluccius polli reference genome to investigate the effects of global change in West African waters.</title>
        <authorList>
            <person name="Mateo J.L."/>
            <person name="Blanco-Fernandez C."/>
            <person name="Garcia-Vazquez E."/>
            <person name="Machado-Schiaffino G."/>
        </authorList>
    </citation>
    <scope>NUCLEOTIDE SEQUENCE</scope>
    <source>
        <strain evidence="1">C29</strain>
        <tissue evidence="1">Fin</tissue>
    </source>
</reference>
<name>A0AA47N1I9_MERPO</name>
<evidence type="ECO:0000313" key="1">
    <source>
        <dbReference type="EMBL" id="KAK0150688.1"/>
    </source>
</evidence>
<dbReference type="Proteomes" id="UP001174136">
    <property type="component" value="Unassembled WGS sequence"/>
</dbReference>
<gene>
    <name evidence="1" type="ORF">N1851_008200</name>
</gene>